<gene>
    <name evidence="1" type="ORF">S03H2_70619</name>
</gene>
<reference evidence="1" key="1">
    <citation type="journal article" date="2014" name="Front. Microbiol.">
        <title>High frequency of phylogenetically diverse reductive dehalogenase-homologous genes in deep subseafloor sedimentary metagenomes.</title>
        <authorList>
            <person name="Kawai M."/>
            <person name="Futagami T."/>
            <person name="Toyoda A."/>
            <person name="Takaki Y."/>
            <person name="Nishi S."/>
            <person name="Hori S."/>
            <person name="Arai W."/>
            <person name="Tsubouchi T."/>
            <person name="Morono Y."/>
            <person name="Uchiyama I."/>
            <person name="Ito T."/>
            <person name="Fujiyama A."/>
            <person name="Inagaki F."/>
            <person name="Takami H."/>
        </authorList>
    </citation>
    <scope>NUCLEOTIDE SEQUENCE</scope>
    <source>
        <strain evidence="1">Expedition CK06-06</strain>
    </source>
</reference>
<proteinExistence type="predicted"/>
<protein>
    <submittedName>
        <fullName evidence="1">Uncharacterized protein</fullName>
    </submittedName>
</protein>
<dbReference type="InterPro" id="IPR008949">
    <property type="entry name" value="Isoprenoid_synthase_dom_sf"/>
</dbReference>
<organism evidence="1">
    <name type="scientific">marine sediment metagenome</name>
    <dbReference type="NCBI Taxonomy" id="412755"/>
    <lineage>
        <taxon>unclassified sequences</taxon>
        <taxon>metagenomes</taxon>
        <taxon>ecological metagenomes</taxon>
    </lineage>
</organism>
<dbReference type="AlphaFoldDB" id="X1KP16"/>
<sequence length="68" mass="7550">MSAEIIKSSAPLRERTYLVHLAAEMLEVEWTRVEPFAFAAELFMISALTADDVMDGSIRRSGHPSLLA</sequence>
<dbReference type="EMBL" id="BARU01046986">
    <property type="protein sequence ID" value="GAH95370.1"/>
    <property type="molecule type" value="Genomic_DNA"/>
</dbReference>
<dbReference type="SUPFAM" id="SSF48576">
    <property type="entry name" value="Terpenoid synthases"/>
    <property type="match status" value="1"/>
</dbReference>
<name>X1KP16_9ZZZZ</name>
<accession>X1KP16</accession>
<dbReference type="Gene3D" id="1.10.600.10">
    <property type="entry name" value="Farnesyl Diphosphate Synthase"/>
    <property type="match status" value="1"/>
</dbReference>
<comment type="caution">
    <text evidence="1">The sequence shown here is derived from an EMBL/GenBank/DDBJ whole genome shotgun (WGS) entry which is preliminary data.</text>
</comment>
<evidence type="ECO:0000313" key="1">
    <source>
        <dbReference type="EMBL" id="GAH95370.1"/>
    </source>
</evidence>
<feature type="non-terminal residue" evidence="1">
    <location>
        <position position="68"/>
    </location>
</feature>